<gene>
    <name evidence="2" type="ORF">SAMN05421827_11873</name>
</gene>
<feature type="transmembrane region" description="Helical" evidence="1">
    <location>
        <begin position="81"/>
        <end position="99"/>
    </location>
</feature>
<evidence type="ECO:0000313" key="2">
    <source>
        <dbReference type="EMBL" id="SDH18237.1"/>
    </source>
</evidence>
<evidence type="ECO:0000313" key="3">
    <source>
        <dbReference type="Proteomes" id="UP000199643"/>
    </source>
</evidence>
<dbReference type="AlphaFoldDB" id="A0A1G8ABH5"/>
<keyword evidence="1" id="KW-0472">Membrane</keyword>
<evidence type="ECO:0000256" key="1">
    <source>
        <dbReference type="SAM" id="Phobius"/>
    </source>
</evidence>
<dbReference type="EMBL" id="FNCH01000018">
    <property type="protein sequence ID" value="SDH18237.1"/>
    <property type="molecule type" value="Genomic_DNA"/>
</dbReference>
<proteinExistence type="predicted"/>
<reference evidence="3" key="1">
    <citation type="submission" date="2016-10" db="EMBL/GenBank/DDBJ databases">
        <authorList>
            <person name="Varghese N."/>
            <person name="Submissions S."/>
        </authorList>
    </citation>
    <scope>NUCLEOTIDE SEQUENCE [LARGE SCALE GENOMIC DNA]</scope>
    <source>
        <strain evidence="3">DSM 17933</strain>
    </source>
</reference>
<keyword evidence="3" id="KW-1185">Reference proteome</keyword>
<feature type="transmembrane region" description="Helical" evidence="1">
    <location>
        <begin position="32"/>
        <end position="52"/>
    </location>
</feature>
<keyword evidence="1" id="KW-1133">Transmembrane helix</keyword>
<dbReference type="Proteomes" id="UP000199643">
    <property type="component" value="Unassembled WGS sequence"/>
</dbReference>
<sequence>MPEKYFFKLFSFLLAIFYITETQETFNFTTMPLVIGILLLIFGTFIFIFAIWRRNKRRTLIGINEFTCSDGMVNTKNTERILRFLAFVLLVSGFMLITSEALRIEDRIMKEATAS</sequence>
<keyword evidence="1" id="KW-0812">Transmembrane</keyword>
<name>A0A1G8ABH5_9SPHI</name>
<protein>
    <submittedName>
        <fullName evidence="2">Uncharacterized protein</fullName>
    </submittedName>
</protein>
<organism evidence="2 3">
    <name type="scientific">Pedobacter terrae</name>
    <dbReference type="NCBI Taxonomy" id="405671"/>
    <lineage>
        <taxon>Bacteria</taxon>
        <taxon>Pseudomonadati</taxon>
        <taxon>Bacteroidota</taxon>
        <taxon>Sphingobacteriia</taxon>
        <taxon>Sphingobacteriales</taxon>
        <taxon>Sphingobacteriaceae</taxon>
        <taxon>Pedobacter</taxon>
    </lineage>
</organism>
<accession>A0A1G8ABH5</accession>